<feature type="transmembrane region" description="Helical" evidence="4">
    <location>
        <begin position="347"/>
        <end position="369"/>
    </location>
</feature>
<keyword evidence="1 4" id="KW-0812">Transmembrane</keyword>
<comment type="caution">
    <text evidence="6">The sequence shown here is derived from an EMBL/GenBank/DDBJ whole genome shotgun (WGS) entry which is preliminary data.</text>
</comment>
<proteinExistence type="predicted"/>
<dbReference type="EMBL" id="JBHUMK010000054">
    <property type="protein sequence ID" value="MFD2610232.1"/>
    <property type="molecule type" value="Genomic_DNA"/>
</dbReference>
<keyword evidence="2 4" id="KW-1133">Transmembrane helix</keyword>
<feature type="transmembrane region" description="Helical" evidence="4">
    <location>
        <begin position="287"/>
        <end position="306"/>
    </location>
</feature>
<feature type="domain" description="Major facilitator superfamily (MFS) profile" evidence="5">
    <location>
        <begin position="222"/>
        <end position="416"/>
    </location>
</feature>
<gene>
    <name evidence="6" type="ORF">ACFSR9_12400</name>
</gene>
<dbReference type="PANTHER" id="PTHR23534">
    <property type="entry name" value="MFS PERMEASE"/>
    <property type="match status" value="1"/>
</dbReference>
<keyword evidence="3 4" id="KW-0472">Membrane</keyword>
<evidence type="ECO:0000256" key="4">
    <source>
        <dbReference type="SAM" id="Phobius"/>
    </source>
</evidence>
<organism evidence="6 7">
    <name type="scientific">Deinococcus taklimakanensis</name>
    <dbReference type="NCBI Taxonomy" id="536443"/>
    <lineage>
        <taxon>Bacteria</taxon>
        <taxon>Thermotogati</taxon>
        <taxon>Deinococcota</taxon>
        <taxon>Deinococci</taxon>
        <taxon>Deinococcales</taxon>
        <taxon>Deinococcaceae</taxon>
        <taxon>Deinococcus</taxon>
    </lineage>
</organism>
<feature type="transmembrane region" description="Helical" evidence="4">
    <location>
        <begin position="312"/>
        <end position="335"/>
    </location>
</feature>
<protein>
    <submittedName>
        <fullName evidence="6">MFS transporter</fullName>
    </submittedName>
</protein>
<dbReference type="PROSITE" id="PS51257">
    <property type="entry name" value="PROKAR_LIPOPROTEIN"/>
    <property type="match status" value="1"/>
</dbReference>
<feature type="transmembrane region" description="Helical" evidence="4">
    <location>
        <begin position="150"/>
        <end position="171"/>
    </location>
</feature>
<dbReference type="InterPro" id="IPR036259">
    <property type="entry name" value="MFS_trans_sf"/>
</dbReference>
<feature type="transmembrane region" description="Helical" evidence="4">
    <location>
        <begin position="254"/>
        <end position="275"/>
    </location>
</feature>
<evidence type="ECO:0000313" key="7">
    <source>
        <dbReference type="Proteomes" id="UP001597475"/>
    </source>
</evidence>
<dbReference type="PROSITE" id="PS50850">
    <property type="entry name" value="MFS"/>
    <property type="match status" value="1"/>
</dbReference>
<keyword evidence="7" id="KW-1185">Reference proteome</keyword>
<reference evidence="7" key="1">
    <citation type="journal article" date="2019" name="Int. J. Syst. Evol. Microbiol.">
        <title>The Global Catalogue of Microorganisms (GCM) 10K type strain sequencing project: providing services to taxonomists for standard genome sequencing and annotation.</title>
        <authorList>
            <consortium name="The Broad Institute Genomics Platform"/>
            <consortium name="The Broad Institute Genome Sequencing Center for Infectious Disease"/>
            <person name="Wu L."/>
            <person name="Ma J."/>
        </authorList>
    </citation>
    <scope>NUCLEOTIDE SEQUENCE [LARGE SCALE GENOMIC DNA]</scope>
    <source>
        <strain evidence="7">KCTC 33842</strain>
    </source>
</reference>
<evidence type="ECO:0000256" key="3">
    <source>
        <dbReference type="ARBA" id="ARBA00023136"/>
    </source>
</evidence>
<feature type="transmembrane region" description="Helical" evidence="4">
    <location>
        <begin position="113"/>
        <end position="130"/>
    </location>
</feature>
<dbReference type="Pfam" id="PF07690">
    <property type="entry name" value="MFS_1"/>
    <property type="match status" value="1"/>
</dbReference>
<sequence length="416" mass="42528">MRDRLRSFRLPLAPGTLPGVLAAAATLACSEFVRSGMYGSYLPGAAGALLGLHKQEAVAVAATAFTVHFISDTVMRGPAGALIVKYGARLSLLAGAALSLLALALIMNAHAPWMLLLGAALHGVGFSVMWPATMTTTADAAFGSHQGRALTVVSMGVMPLIGLGFLLMGALADQPRALITALVLAVQGAGLAAALFAPRERRVSAPTPDTAPRGRLKNAARALAPLLPAALMQTLTMTLLGPLLFTLYKDLGTTYWGMVAVLGVGGALAFAAMPLTGRYADGGNARLAVTIGFALVCLGLAGISSLPPFWALFPLAALVGLGYAFLMPGWSALVVTRLPEAERPAAWGALMTVENLGTSLGPLLGALAYRTLGTPGPFLAGAIMAALTALGYIAFRQVFLAPPTPVGAAAHETPTA</sequence>
<dbReference type="InterPro" id="IPR011701">
    <property type="entry name" value="MFS"/>
</dbReference>
<dbReference type="Proteomes" id="UP001597475">
    <property type="component" value="Unassembled WGS sequence"/>
</dbReference>
<feature type="transmembrane region" description="Helical" evidence="4">
    <location>
        <begin position="223"/>
        <end position="248"/>
    </location>
</feature>
<evidence type="ECO:0000256" key="1">
    <source>
        <dbReference type="ARBA" id="ARBA00022692"/>
    </source>
</evidence>
<dbReference type="SUPFAM" id="SSF103473">
    <property type="entry name" value="MFS general substrate transporter"/>
    <property type="match status" value="1"/>
</dbReference>
<dbReference type="InterPro" id="IPR020846">
    <property type="entry name" value="MFS_dom"/>
</dbReference>
<evidence type="ECO:0000313" key="6">
    <source>
        <dbReference type="EMBL" id="MFD2610232.1"/>
    </source>
</evidence>
<evidence type="ECO:0000259" key="5">
    <source>
        <dbReference type="PROSITE" id="PS50850"/>
    </source>
</evidence>
<dbReference type="RefSeq" id="WP_386846246.1">
    <property type="nucleotide sequence ID" value="NZ_JBHUMK010000054.1"/>
</dbReference>
<dbReference type="Gene3D" id="1.20.1250.20">
    <property type="entry name" value="MFS general substrate transporter like domains"/>
    <property type="match status" value="1"/>
</dbReference>
<feature type="transmembrane region" description="Helical" evidence="4">
    <location>
        <begin position="86"/>
        <end position="107"/>
    </location>
</feature>
<evidence type="ECO:0000256" key="2">
    <source>
        <dbReference type="ARBA" id="ARBA00022989"/>
    </source>
</evidence>
<feature type="transmembrane region" description="Helical" evidence="4">
    <location>
        <begin position="375"/>
        <end position="395"/>
    </location>
</feature>
<name>A0ABW5P4L3_9DEIO</name>
<feature type="transmembrane region" description="Helical" evidence="4">
    <location>
        <begin position="177"/>
        <end position="197"/>
    </location>
</feature>
<accession>A0ABW5P4L3</accession>
<dbReference type="PANTHER" id="PTHR23534:SF1">
    <property type="entry name" value="MAJOR FACILITATOR SUPERFAMILY PROTEIN"/>
    <property type="match status" value="1"/>
</dbReference>